<name>J9H4F8_9ZZZZ</name>
<keyword evidence="1" id="KW-0812">Transmembrane</keyword>
<dbReference type="EMBL" id="AMCI01000566">
    <property type="protein sequence ID" value="EJX08665.1"/>
    <property type="molecule type" value="Genomic_DNA"/>
</dbReference>
<protein>
    <submittedName>
        <fullName evidence="2">Membrane protein</fullName>
    </submittedName>
</protein>
<dbReference type="AlphaFoldDB" id="J9H4F8"/>
<feature type="transmembrane region" description="Helical" evidence="1">
    <location>
        <begin position="47"/>
        <end position="69"/>
    </location>
</feature>
<comment type="caution">
    <text evidence="2">The sequence shown here is derived from an EMBL/GenBank/DDBJ whole genome shotgun (WGS) entry which is preliminary data.</text>
</comment>
<accession>J9H4F8</accession>
<keyword evidence="1" id="KW-1133">Transmembrane helix</keyword>
<organism evidence="2">
    <name type="scientific">gut metagenome</name>
    <dbReference type="NCBI Taxonomy" id="749906"/>
    <lineage>
        <taxon>unclassified sequences</taxon>
        <taxon>metagenomes</taxon>
        <taxon>organismal metagenomes</taxon>
    </lineage>
</organism>
<reference evidence="2" key="1">
    <citation type="journal article" date="2012" name="PLoS ONE">
        <title>Gene sets for utilization of primary and secondary nutrition supplies in the distal gut of endangered iberian lynx.</title>
        <authorList>
            <person name="Alcaide M."/>
            <person name="Messina E."/>
            <person name="Richter M."/>
            <person name="Bargiela R."/>
            <person name="Peplies J."/>
            <person name="Huws S.A."/>
            <person name="Newbold C.J."/>
            <person name="Golyshin P.N."/>
            <person name="Simon M.A."/>
            <person name="Lopez G."/>
            <person name="Yakimov M.M."/>
            <person name="Ferrer M."/>
        </authorList>
    </citation>
    <scope>NUCLEOTIDE SEQUENCE</scope>
</reference>
<evidence type="ECO:0000256" key="1">
    <source>
        <dbReference type="SAM" id="Phobius"/>
    </source>
</evidence>
<sequence length="71" mass="8272">MNKELLPLGCFHIPLYKRFHFYLGIGAMLFLLFAVFLVSSYSSFLVLFPIALIVMYIIMLIGSNLYTVYFH</sequence>
<evidence type="ECO:0000313" key="2">
    <source>
        <dbReference type="EMBL" id="EJX08665.1"/>
    </source>
</evidence>
<keyword evidence="1" id="KW-0472">Membrane</keyword>
<feature type="transmembrane region" description="Helical" evidence="1">
    <location>
        <begin position="21"/>
        <end position="41"/>
    </location>
</feature>
<proteinExistence type="predicted"/>
<gene>
    <name evidence="2" type="ORF">EVA_03227</name>
</gene>